<feature type="domain" description="N-acetylmuramoyl-L-alanine amidase" evidence="8">
    <location>
        <begin position="50"/>
        <end position="216"/>
    </location>
</feature>
<dbReference type="GO" id="GO:0071555">
    <property type="term" value="P:cell wall organization"/>
    <property type="evidence" value="ECO:0007669"/>
    <property type="project" value="UniProtKB-KW"/>
</dbReference>
<evidence type="ECO:0000259" key="8">
    <source>
        <dbReference type="SMART" id="SM00644"/>
    </source>
</evidence>
<dbReference type="EMBL" id="CP018866">
    <property type="protein sequence ID" value="AST94442.1"/>
    <property type="molecule type" value="Genomic_DNA"/>
</dbReference>
<dbReference type="STRING" id="1314751.GCA_001591425_03036"/>
<name>A0A223KY85_9BACI</name>
<dbReference type="EC" id="3.5.1.28" evidence="2"/>
<evidence type="ECO:0000313" key="10">
    <source>
        <dbReference type="Proteomes" id="UP000215224"/>
    </source>
</evidence>
<dbReference type="GO" id="GO:0009253">
    <property type="term" value="P:peptidoglycan catabolic process"/>
    <property type="evidence" value="ECO:0007669"/>
    <property type="project" value="InterPro"/>
</dbReference>
<feature type="compositionally biased region" description="Polar residues" evidence="7">
    <location>
        <begin position="1"/>
        <end position="12"/>
    </location>
</feature>
<feature type="region of interest" description="Disordered" evidence="7">
    <location>
        <begin position="1"/>
        <end position="46"/>
    </location>
</feature>
<dbReference type="GO" id="GO:0008745">
    <property type="term" value="F:N-acetylmuramoyl-L-alanine amidase activity"/>
    <property type="evidence" value="ECO:0007669"/>
    <property type="project" value="UniProtKB-EC"/>
</dbReference>
<keyword evidence="4" id="KW-0961">Cell wall biogenesis/degradation</keyword>
<dbReference type="SUPFAM" id="SSF55846">
    <property type="entry name" value="N-acetylmuramoyl-L-alanine amidase-like"/>
    <property type="match status" value="1"/>
</dbReference>
<dbReference type="Gene3D" id="3.40.80.10">
    <property type="entry name" value="Peptidoglycan recognition protein-like"/>
    <property type="match status" value="1"/>
</dbReference>
<feature type="compositionally biased region" description="Basic and acidic residues" evidence="7">
    <location>
        <begin position="13"/>
        <end position="23"/>
    </location>
</feature>
<dbReference type="InterPro" id="IPR002502">
    <property type="entry name" value="Amidase_domain"/>
</dbReference>
<accession>A0A223KY85</accession>
<gene>
    <name evidence="9" type="ORF">BC6307_20755</name>
</gene>
<dbReference type="AlphaFoldDB" id="A0A223KY85"/>
<dbReference type="Pfam" id="PF01510">
    <property type="entry name" value="Amidase_2"/>
    <property type="match status" value="1"/>
</dbReference>
<organism evidence="9 10">
    <name type="scientific">Sutcliffiella cohnii</name>
    <dbReference type="NCBI Taxonomy" id="33932"/>
    <lineage>
        <taxon>Bacteria</taxon>
        <taxon>Bacillati</taxon>
        <taxon>Bacillota</taxon>
        <taxon>Bacilli</taxon>
        <taxon>Bacillales</taxon>
        <taxon>Bacillaceae</taxon>
        <taxon>Sutcliffiella</taxon>
    </lineage>
</organism>
<keyword evidence="3" id="KW-0378">Hydrolase</keyword>
<dbReference type="GO" id="GO:0009254">
    <property type="term" value="P:peptidoglycan turnover"/>
    <property type="evidence" value="ECO:0007669"/>
    <property type="project" value="TreeGrafter"/>
</dbReference>
<dbReference type="PANTHER" id="PTHR30417:SF1">
    <property type="entry name" value="N-ACETYLMURAMOYL-L-ALANINE AMIDASE AMID"/>
    <property type="match status" value="1"/>
</dbReference>
<proteinExistence type="predicted"/>
<dbReference type="KEGG" id="bcoh:BC6307_20755"/>
<keyword evidence="10" id="KW-1185">Reference proteome</keyword>
<dbReference type="InterPro" id="IPR051206">
    <property type="entry name" value="NAMLAA_amidase_2"/>
</dbReference>
<evidence type="ECO:0000256" key="7">
    <source>
        <dbReference type="SAM" id="MobiDB-lite"/>
    </source>
</evidence>
<feature type="compositionally biased region" description="Polar residues" evidence="7">
    <location>
        <begin position="36"/>
        <end position="46"/>
    </location>
</feature>
<dbReference type="SMART" id="SM00644">
    <property type="entry name" value="Ami_2"/>
    <property type="match status" value="1"/>
</dbReference>
<reference evidence="9 10" key="1">
    <citation type="submission" date="2016-12" db="EMBL/GenBank/DDBJ databases">
        <title>The whole genome sequencing and assembly of Bacillus cohnii DSM 6307T strain.</title>
        <authorList>
            <person name="Lee Y.-J."/>
            <person name="Yi H."/>
            <person name="Bahn Y.-S."/>
            <person name="Kim J.F."/>
            <person name="Lee D.-W."/>
        </authorList>
    </citation>
    <scope>NUCLEOTIDE SEQUENCE [LARGE SCALE GENOMIC DNA]</scope>
    <source>
        <strain evidence="9 10">DSM 6307</strain>
    </source>
</reference>
<dbReference type="PANTHER" id="PTHR30417">
    <property type="entry name" value="N-ACETYLMURAMOYL-L-ALANINE AMIDASE AMID"/>
    <property type="match status" value="1"/>
</dbReference>
<evidence type="ECO:0000256" key="6">
    <source>
        <dbReference type="ARBA" id="ARBA00032390"/>
    </source>
</evidence>
<sequence length="226" mass="25309">MKTKTETFGQSHSAEKEKDEPIQDVKTVAAKPNTPPTSYNAGISMTDSLLPSANSRERTTDVTHVMVHFMSNGLNKPNDPFHIQDIRSLFTSYGVSAHYVIDRNGAVYRFVPEDRVAFHAGKGNLKGFPAYKDKMNDYSIGIELLAIGTKQEMLSMIPNFPYDSIDPAHIGYTDAQYASLNNLLNDIYSRYPTISKSRKHVIGHDEYAPGRKTDPGTLFNWSRIGF</sequence>
<evidence type="ECO:0000256" key="2">
    <source>
        <dbReference type="ARBA" id="ARBA00011901"/>
    </source>
</evidence>
<dbReference type="InterPro" id="IPR036505">
    <property type="entry name" value="Amidase/PGRP_sf"/>
</dbReference>
<evidence type="ECO:0000313" key="9">
    <source>
        <dbReference type="EMBL" id="AST94442.1"/>
    </source>
</evidence>
<comment type="catalytic activity">
    <reaction evidence="1">
        <text>Hydrolyzes the link between N-acetylmuramoyl residues and L-amino acid residues in certain cell-wall glycopeptides.</text>
        <dbReference type="EC" id="3.5.1.28"/>
    </reaction>
</comment>
<evidence type="ECO:0000256" key="5">
    <source>
        <dbReference type="ARBA" id="ARBA00030881"/>
    </source>
</evidence>
<protein>
    <recommendedName>
        <fullName evidence="2">N-acetylmuramoyl-L-alanine amidase</fullName>
        <ecNumber evidence="2">3.5.1.28</ecNumber>
    </recommendedName>
    <alternativeName>
        <fullName evidence="6">Autolysin</fullName>
    </alternativeName>
    <alternativeName>
        <fullName evidence="5">Cell wall hydrolase</fullName>
    </alternativeName>
</protein>
<dbReference type="CDD" id="cd06583">
    <property type="entry name" value="PGRP"/>
    <property type="match status" value="1"/>
</dbReference>
<evidence type="ECO:0000256" key="3">
    <source>
        <dbReference type="ARBA" id="ARBA00022801"/>
    </source>
</evidence>
<dbReference type="Proteomes" id="UP000215224">
    <property type="component" value="Chromosome"/>
</dbReference>
<evidence type="ECO:0000256" key="4">
    <source>
        <dbReference type="ARBA" id="ARBA00023316"/>
    </source>
</evidence>
<evidence type="ECO:0000256" key="1">
    <source>
        <dbReference type="ARBA" id="ARBA00001561"/>
    </source>
</evidence>